<feature type="transmembrane region" description="Helical" evidence="1">
    <location>
        <begin position="77"/>
        <end position="97"/>
    </location>
</feature>
<gene>
    <name evidence="2" type="ORF">PECAL_5P11840</name>
</gene>
<dbReference type="OrthoDB" id="441660at2759"/>
<dbReference type="Proteomes" id="UP000789595">
    <property type="component" value="Unassembled WGS sequence"/>
</dbReference>
<evidence type="ECO:0000256" key="1">
    <source>
        <dbReference type="SAM" id="Phobius"/>
    </source>
</evidence>
<accession>A0A8J2X2W0</accession>
<evidence type="ECO:0000313" key="2">
    <source>
        <dbReference type="EMBL" id="CAH0376585.1"/>
    </source>
</evidence>
<keyword evidence="1" id="KW-1133">Transmembrane helix</keyword>
<reference evidence="2" key="1">
    <citation type="submission" date="2021-11" db="EMBL/GenBank/DDBJ databases">
        <authorList>
            <consortium name="Genoscope - CEA"/>
            <person name="William W."/>
        </authorList>
    </citation>
    <scope>NUCLEOTIDE SEQUENCE</scope>
</reference>
<proteinExistence type="predicted"/>
<protein>
    <submittedName>
        <fullName evidence="2">Uncharacterized protein</fullName>
    </submittedName>
</protein>
<feature type="transmembrane region" description="Helical" evidence="1">
    <location>
        <begin position="16"/>
        <end position="39"/>
    </location>
</feature>
<keyword evidence="1" id="KW-0812">Transmembrane</keyword>
<organism evidence="2 3">
    <name type="scientific">Pelagomonas calceolata</name>
    <dbReference type="NCBI Taxonomy" id="35677"/>
    <lineage>
        <taxon>Eukaryota</taxon>
        <taxon>Sar</taxon>
        <taxon>Stramenopiles</taxon>
        <taxon>Ochrophyta</taxon>
        <taxon>Pelagophyceae</taxon>
        <taxon>Pelagomonadales</taxon>
        <taxon>Pelagomonadaceae</taxon>
        <taxon>Pelagomonas</taxon>
    </lineage>
</organism>
<comment type="caution">
    <text evidence="2">The sequence shown here is derived from an EMBL/GenBank/DDBJ whole genome shotgun (WGS) entry which is preliminary data.</text>
</comment>
<sequence length="545" mass="58048">MGDADAEGCCTLKRGFGIFILVLSIISLVGSIICAVIASATEMGLYAAFNWIHFVLLIYLISAASAYVCCRACGSKITGGLAVGYCVLAFVTFIVLATGQRSAIKHNCEGTVECASISDWGDHDPECGRKTSSFSLCYLPETDERRRRLASSYAPETDERRRRLATGCRSDICTDIGNDCCAPGGEARGCSLAGYEVQADWVGSSGWGDCVGTYGQESVYQCCSNTCDYVAVSGRGCESYIHMDDGWYGDRWLSGGSTSLEDCAAAVRAYDGQDGCRGAYFFYETGGYCNCPTDDCELGYENGNAGGPGQLYQYGCGVDVDVAPTWYYSKWGDDCQHDGGDDDHCRAFRTQDDCINYCNPWDDDADEQCEDADDPEDCNSIVTHVNTVAGWSTFFAGLVLFPTLVWVALLCAVPDPQAAAPVTAVELPRMQPQVMMVSPVSPGGGQPQVIMGQPQVVQGGQPQVIMGQPQVVQGGQPQVIMGGASSGDHGPAPGCPGCPVEARRVLGHFLDGSLSPSPLSTCPDGYPRGDYSHVRVRVIGLSTLA</sequence>
<dbReference type="AlphaFoldDB" id="A0A8J2X2W0"/>
<feature type="transmembrane region" description="Helical" evidence="1">
    <location>
        <begin position="51"/>
        <end position="70"/>
    </location>
</feature>
<dbReference type="EMBL" id="CAKKNE010000005">
    <property type="protein sequence ID" value="CAH0376585.1"/>
    <property type="molecule type" value="Genomic_DNA"/>
</dbReference>
<evidence type="ECO:0000313" key="3">
    <source>
        <dbReference type="Proteomes" id="UP000789595"/>
    </source>
</evidence>
<keyword evidence="1" id="KW-0472">Membrane</keyword>
<name>A0A8J2X2W0_9STRA</name>
<keyword evidence="3" id="KW-1185">Reference proteome</keyword>